<organism evidence="1">
    <name type="scientific">uncultured bacterium scaffold00056</name>
    <dbReference type="NCBI Taxonomy" id="1132475"/>
    <lineage>
        <taxon>Bacteria</taxon>
        <taxon>environmental samples</taxon>
    </lineage>
</organism>
<accession>I6ZMF0</accession>
<protein>
    <submittedName>
        <fullName evidence="1">Uncharacterized protein</fullName>
    </submittedName>
</protein>
<proteinExistence type="predicted"/>
<evidence type="ECO:0000313" key="1">
    <source>
        <dbReference type="EMBL" id="AFN84596.1"/>
    </source>
</evidence>
<sequence length="991" mass="101467">MILAYDQITLARVDDGESGADGTSFAWNILSNSNVEKTTTAYKIASYNVADGREVVIGNKYTVVFKCKIPAGNYVTLYIGSTMLSEEKFAGTGEEEIYTAQVTAVQGNTTGWEQYVWFYHSNGGATNNNNADEATMYWACLYDGHITPPEVWCPAESEIYGADGADGTSVTIASKAVTYQLSDSGVTTPTGTWSGSVPTLTQGKYLWTRTVVAYSTGDSTTSYSVSYIAVDGQDGAAGADGVGISSTAVTYQAGASQTAVPTGTWSASVPTLSASLPYLWTRTALTYSDGTTSAAYSVSSTLDSVEVGGRNLASFSTILHYGSGAFTRDGYVYTISSLGTGNGIYFLSSLFEVGKAYCLSYKFQKTNGGTLTAIGGHCSGFTTKSFMVDGNKSSSAYITGYALSDDTDIHTVTAILVFNGSASNNNLYIQPNRENYNSASMACKFWDIMLEQSNIPSNWTPAPEDTETAIEEVAKDVETVTAIANGKSTAYYADSAPSATSFDLCVNDIWFDTDGDYAMYMWDGTAWELCQFSTGALAASCVTANLIASSAVTAAKIASGAVTTVKLAANAVTAAKIAAGTITTTQIAANTITGDNIAAATITATNIAADTITGSLIAADTITADNIVAGTITATELAASSVTTDKLAALSVTAAKIAAGAITADKIEAGAVTAEKISVSDLSALSATIGGFTIGSTSIYSGADAFGTTSGNIYIGSLGISLGTTFKVTAAGALTATSGTIGGWTIGSSALYNGTASMTSTTAGTYIGADGIASNDGSGNQVSIANGMFCTTYYDDMNDATYKITLGDTGGGLYISSESGDVLAHLTSDSLLTGTGRFAGDLSVEGTADFGDTITSGGKLWANDAIISGGHSTAIGSYLSASNSSDVSLASGTATAVASISLPAGSWVVIGSARFSANTSGYRRANLSATSGSTDVNVGMAPCPSGVTNIQVVREFVVTSPTTYYLNLAQNSGSTLTCGSGLGLITAMRIA</sequence>
<dbReference type="AlphaFoldDB" id="I6ZMF0"/>
<reference evidence="1" key="2">
    <citation type="journal article" date="2012" name="BMC Genomics">
        <title>Metagenomic analysis reveals a functional signature for biomass degradation by cecal microbiota in the leaf-eating flying squirrel (Petaurista alborufus lena).</title>
        <authorList>
            <person name="Lu H.P."/>
            <person name="Wang Y.B."/>
            <person name="Huang S.W."/>
            <person name="Lin C.Y."/>
            <person name="Wu M."/>
            <person name="Hsieh C.H."/>
            <person name="Yu H.T."/>
        </authorList>
    </citation>
    <scope>NUCLEOTIDE SEQUENCE</scope>
</reference>
<name>I6ZMF0_9BACT</name>
<dbReference type="EMBL" id="JQ335997">
    <property type="protein sequence ID" value="AFN84596.1"/>
    <property type="molecule type" value="Genomic_DNA"/>
</dbReference>
<reference evidence="1" key="1">
    <citation type="submission" date="2011-12" db="EMBL/GenBank/DDBJ databases">
        <authorList>
            <person name="Lu H.-P."/>
            <person name="Wang Y.-B."/>
            <person name="Huang S.-W."/>
            <person name="Lin C.-Y."/>
            <person name="Wu M."/>
            <person name="Hsieh C.-H."/>
            <person name="Yu H.-T."/>
        </authorList>
    </citation>
    <scope>NUCLEOTIDE SEQUENCE</scope>
</reference>